<dbReference type="GO" id="GO:0005697">
    <property type="term" value="C:telomerase holoenzyme complex"/>
    <property type="evidence" value="ECO:0007669"/>
    <property type="project" value="TreeGrafter"/>
</dbReference>
<dbReference type="GO" id="GO:0042162">
    <property type="term" value="F:telomeric DNA binding"/>
    <property type="evidence" value="ECO:0007669"/>
    <property type="project" value="TreeGrafter"/>
</dbReference>
<dbReference type="EMBL" id="SDAQ01000171">
    <property type="protein sequence ID" value="KAI3532300.1"/>
    <property type="molecule type" value="Genomic_DNA"/>
</dbReference>
<dbReference type="Proteomes" id="UP001056436">
    <property type="component" value="Unassembled WGS sequence"/>
</dbReference>
<gene>
    <name evidence="3" type="ORF">CABS02_13885</name>
</gene>
<dbReference type="GO" id="GO:0070034">
    <property type="term" value="F:telomerase RNA binding"/>
    <property type="evidence" value="ECO:0007669"/>
    <property type="project" value="TreeGrafter"/>
</dbReference>
<feature type="domain" description="DNA/RNA-binding" evidence="2">
    <location>
        <begin position="272"/>
        <end position="633"/>
    </location>
</feature>
<evidence type="ECO:0000256" key="1">
    <source>
        <dbReference type="SAM" id="MobiDB-lite"/>
    </source>
</evidence>
<dbReference type="Pfam" id="PF10373">
    <property type="entry name" value="EST1_DNA_bind"/>
    <property type="match status" value="1"/>
</dbReference>
<evidence type="ECO:0000313" key="3">
    <source>
        <dbReference type="EMBL" id="KAI3532300.1"/>
    </source>
</evidence>
<reference evidence="3" key="1">
    <citation type="submission" date="2019-01" db="EMBL/GenBank/DDBJ databases">
        <title>Colletotrichum abscissum LGMF1257.</title>
        <authorList>
            <person name="Baroncelli R."/>
        </authorList>
    </citation>
    <scope>NUCLEOTIDE SEQUENCE</scope>
    <source>
        <strain evidence="3">Ca142</strain>
    </source>
</reference>
<dbReference type="PANTHER" id="PTHR15696:SF0">
    <property type="entry name" value="TELOMERASE-BINDING PROTEIN EST1A"/>
    <property type="match status" value="1"/>
</dbReference>
<dbReference type="FunFam" id="1.25.40.10:FF:000202">
    <property type="entry name" value="Unplaced genomic scaffold supercont1.7, whole genome shotgun sequence"/>
    <property type="match status" value="1"/>
</dbReference>
<evidence type="ECO:0000259" key="2">
    <source>
        <dbReference type="Pfam" id="PF10373"/>
    </source>
</evidence>
<accession>A0A9P9X2B5</accession>
<sequence length="704" mass="80247">MRIAIDYKMDDRLVARFEEMKLRAHHKAGGYLHRINFLRRLRAKGSAVLVDKTSLKKEKDDKPLTTTQDFDTNQAPLSTSSRNFDTQPIRWDDAEVMVKKLETRPISHKQLVAEVKGIFAGLVLLESKCIEVVNAQVSKTDSKLNHEQWEALVALHRTLLHEHHDFFLASQHPSASPALRRLAIKNEMPERLRKNGIHSFLELLHKRLPESLEHMRNFVNLAYSFTALLYETVPAFKGTWIECLGDLGTYRMAINDNDLRDREVSTSMTRYWYSKASVESPSIGRLYHKLATFAKPNTLERLFFYTKSLCVRAPFIEARSLMTLFDRNNDEVSDMPILSTCSLECKEAPSMELTNEVIESLNLDGLDAGTEELDRLESASIMVDASEADLEDLDFVMVEITADDVNEVDLMQQESPYIITVALHDVDLDIIGIEAIDINTAFVRAHDLLFSGKHRDQFIAYSEAFTENLAASICRSAEQGYQISIVLSCALLEYGNRSNPVMRAIQKRRPDEEGLAADDIQSSDEIAPIPAQRFTDALEFVFRAHRAVLGLTGDDKASRYSYMHVVLVFLHHLSQFPGAMAYIEAKVPWSMICSFLNIAMESCSSVQNIKSDNSPTPVISSAHPLPEDFAQMGLLWAEEYYPDKWFTGKEIHTDEDGLPPDYMMQERVYRCLWLGCRLAESGSWLKYDKNLMRFQVDARFDVEL</sequence>
<dbReference type="InterPro" id="IPR018834">
    <property type="entry name" value="DNA/RNA-bd_Est1-type"/>
</dbReference>
<protein>
    <recommendedName>
        <fullName evidence="2">DNA/RNA-binding domain-containing protein</fullName>
    </recommendedName>
</protein>
<name>A0A9P9X2B5_9PEZI</name>
<dbReference type="InterPro" id="IPR045153">
    <property type="entry name" value="Est1/Ebs1-like"/>
</dbReference>
<keyword evidence="4" id="KW-1185">Reference proteome</keyword>
<dbReference type="OrthoDB" id="2017974at2759"/>
<dbReference type="PANTHER" id="PTHR15696">
    <property type="entry name" value="SMG-7 SUPPRESSOR WITH MORPHOLOGICAL EFFECT ON GENITALIA PROTEIN 7"/>
    <property type="match status" value="1"/>
</dbReference>
<organism evidence="3 4">
    <name type="scientific">Colletotrichum abscissum</name>
    <dbReference type="NCBI Taxonomy" id="1671311"/>
    <lineage>
        <taxon>Eukaryota</taxon>
        <taxon>Fungi</taxon>
        <taxon>Dikarya</taxon>
        <taxon>Ascomycota</taxon>
        <taxon>Pezizomycotina</taxon>
        <taxon>Sordariomycetes</taxon>
        <taxon>Hypocreomycetidae</taxon>
        <taxon>Glomerellales</taxon>
        <taxon>Glomerellaceae</taxon>
        <taxon>Colletotrichum</taxon>
        <taxon>Colletotrichum acutatum species complex</taxon>
    </lineage>
</organism>
<evidence type="ECO:0000313" key="4">
    <source>
        <dbReference type="Proteomes" id="UP001056436"/>
    </source>
</evidence>
<feature type="region of interest" description="Disordered" evidence="1">
    <location>
        <begin position="58"/>
        <end position="85"/>
    </location>
</feature>
<dbReference type="SUPFAM" id="SSF48452">
    <property type="entry name" value="TPR-like"/>
    <property type="match status" value="1"/>
</dbReference>
<dbReference type="InterPro" id="IPR011990">
    <property type="entry name" value="TPR-like_helical_dom_sf"/>
</dbReference>
<dbReference type="Gene3D" id="1.25.40.10">
    <property type="entry name" value="Tetratricopeptide repeat domain"/>
    <property type="match status" value="1"/>
</dbReference>
<dbReference type="GO" id="GO:0000184">
    <property type="term" value="P:nuclear-transcribed mRNA catabolic process, nonsense-mediated decay"/>
    <property type="evidence" value="ECO:0007669"/>
    <property type="project" value="TreeGrafter"/>
</dbReference>
<feature type="compositionally biased region" description="Polar residues" evidence="1">
    <location>
        <begin position="64"/>
        <end position="85"/>
    </location>
</feature>
<dbReference type="AlphaFoldDB" id="A0A9P9X2B5"/>
<comment type="caution">
    <text evidence="3">The sequence shown here is derived from an EMBL/GenBank/DDBJ whole genome shotgun (WGS) entry which is preliminary data.</text>
</comment>
<proteinExistence type="predicted"/>